<dbReference type="EMBL" id="AP023356">
    <property type="protein sequence ID" value="BCJ39442.1"/>
    <property type="molecule type" value="Genomic_DNA"/>
</dbReference>
<dbReference type="PRINTS" id="PR01035">
    <property type="entry name" value="TCRTETA"/>
</dbReference>
<feature type="transmembrane region" description="Helical" evidence="7">
    <location>
        <begin position="62"/>
        <end position="82"/>
    </location>
</feature>
<feature type="transmembrane region" description="Helical" evidence="7">
    <location>
        <begin position="389"/>
        <end position="408"/>
    </location>
</feature>
<reference evidence="9 10" key="1">
    <citation type="submission" date="2020-08" db="EMBL/GenBank/DDBJ databases">
        <title>Whole genome shotgun sequence of Actinoplanes ianthinogenes NBRC 13996.</title>
        <authorList>
            <person name="Komaki H."/>
            <person name="Tamura T."/>
        </authorList>
    </citation>
    <scope>NUCLEOTIDE SEQUENCE [LARGE SCALE GENOMIC DNA]</scope>
    <source>
        <strain evidence="9 10">NBRC 13996</strain>
    </source>
</reference>
<accession>A0ABM7LJK6</accession>
<feature type="transmembrane region" description="Helical" evidence="7">
    <location>
        <begin position="27"/>
        <end position="50"/>
    </location>
</feature>
<dbReference type="PANTHER" id="PTHR23504:SF15">
    <property type="entry name" value="MAJOR FACILITATOR SUPERFAMILY (MFS) PROFILE DOMAIN-CONTAINING PROTEIN"/>
    <property type="match status" value="1"/>
</dbReference>
<dbReference type="InterPro" id="IPR036259">
    <property type="entry name" value="MFS_trans_sf"/>
</dbReference>
<dbReference type="InterPro" id="IPR005829">
    <property type="entry name" value="Sugar_transporter_CS"/>
</dbReference>
<dbReference type="PROSITE" id="PS50850">
    <property type="entry name" value="MFS"/>
    <property type="match status" value="1"/>
</dbReference>
<feature type="transmembrane region" description="Helical" evidence="7">
    <location>
        <begin position="118"/>
        <end position="139"/>
    </location>
</feature>
<evidence type="ECO:0000256" key="3">
    <source>
        <dbReference type="ARBA" id="ARBA00022448"/>
    </source>
</evidence>
<comment type="similarity">
    <text evidence="2">Belongs to the major facilitator superfamily. TCR/Tet family.</text>
</comment>
<feature type="transmembrane region" description="Helical" evidence="7">
    <location>
        <begin position="151"/>
        <end position="176"/>
    </location>
</feature>
<evidence type="ECO:0000256" key="4">
    <source>
        <dbReference type="ARBA" id="ARBA00022692"/>
    </source>
</evidence>
<evidence type="ECO:0000256" key="1">
    <source>
        <dbReference type="ARBA" id="ARBA00004651"/>
    </source>
</evidence>
<evidence type="ECO:0000256" key="5">
    <source>
        <dbReference type="ARBA" id="ARBA00022989"/>
    </source>
</evidence>
<feature type="transmembrane region" description="Helical" evidence="7">
    <location>
        <begin position="94"/>
        <end position="112"/>
    </location>
</feature>
<sequence>MLAAESGGALSLTTQEPFMRRAPALSFLLVTVFLDIVGLGLIVPITPALLTAVTADPSQAVLWSGLLGTAFGLLQFAAAPLLGRLSDRYGRRPVLLLSLGCLGVDWLAHAIAGSPGTLLVFHAIAGACAGTNTVVNAYIADVTPPERRARAYGLVGAAFGLGFVAGPTIGGLLGAVDVRLPFLAAAALSFANLAYGALILPESRPGDRTTPLTLRATNPVSAITAILRRPVLGRLAQARLCADLARMIHQATWAFFLTYRFGWDTTHVGLVIAAVALAGALFQARAVGPVVRRLGEKRTAVGGGLLSVTTFFGTAFASTPGQLYPLLTVGVLASAGGAAAQSWISGTAGADEQGTVQGGLSAIGAVAEAVVPLAAGVAFGALVAYGKPGLIFVVAATLAAASTVLLALTPAGESVRTTV</sequence>
<evidence type="ECO:0000313" key="10">
    <source>
        <dbReference type="Proteomes" id="UP000676967"/>
    </source>
</evidence>
<feature type="transmembrane region" description="Helical" evidence="7">
    <location>
        <begin position="323"/>
        <end position="344"/>
    </location>
</feature>
<proteinExistence type="inferred from homology"/>
<keyword evidence="5 7" id="KW-1133">Transmembrane helix</keyword>
<protein>
    <recommendedName>
        <fullName evidence="8">Major facilitator superfamily (MFS) profile domain-containing protein</fullName>
    </recommendedName>
</protein>
<feature type="transmembrane region" description="Helical" evidence="7">
    <location>
        <begin position="356"/>
        <end position="383"/>
    </location>
</feature>
<dbReference type="InterPro" id="IPR020846">
    <property type="entry name" value="MFS_dom"/>
</dbReference>
<name>A0ABM7LJK6_9ACTN</name>
<evidence type="ECO:0000313" key="9">
    <source>
        <dbReference type="EMBL" id="BCJ39442.1"/>
    </source>
</evidence>
<evidence type="ECO:0000259" key="8">
    <source>
        <dbReference type="PROSITE" id="PS50850"/>
    </source>
</evidence>
<gene>
    <name evidence="9" type="ORF">Aiant_00990</name>
</gene>
<dbReference type="PROSITE" id="PS00216">
    <property type="entry name" value="SUGAR_TRANSPORT_1"/>
    <property type="match status" value="1"/>
</dbReference>
<keyword evidence="10" id="KW-1185">Reference proteome</keyword>
<evidence type="ECO:0000256" key="7">
    <source>
        <dbReference type="SAM" id="Phobius"/>
    </source>
</evidence>
<dbReference type="SUPFAM" id="SSF103473">
    <property type="entry name" value="MFS general substrate transporter"/>
    <property type="match status" value="1"/>
</dbReference>
<dbReference type="InterPro" id="IPR001958">
    <property type="entry name" value="Tet-R_TetA/multi-R_MdtG-like"/>
</dbReference>
<dbReference type="Pfam" id="PF07690">
    <property type="entry name" value="MFS_1"/>
    <property type="match status" value="2"/>
</dbReference>
<feature type="transmembrane region" description="Helical" evidence="7">
    <location>
        <begin position="268"/>
        <end position="287"/>
    </location>
</feature>
<dbReference type="InterPro" id="IPR011701">
    <property type="entry name" value="MFS"/>
</dbReference>
<keyword evidence="4 7" id="KW-0812">Transmembrane</keyword>
<feature type="transmembrane region" description="Helical" evidence="7">
    <location>
        <begin position="299"/>
        <end position="317"/>
    </location>
</feature>
<keyword evidence="3" id="KW-0813">Transport</keyword>
<dbReference type="PANTHER" id="PTHR23504">
    <property type="entry name" value="MAJOR FACILITATOR SUPERFAMILY DOMAIN-CONTAINING PROTEIN 10"/>
    <property type="match status" value="1"/>
</dbReference>
<feature type="domain" description="Major facilitator superfamily (MFS) profile" evidence="8">
    <location>
        <begin position="24"/>
        <end position="413"/>
    </location>
</feature>
<organism evidence="9 10">
    <name type="scientific">Actinoplanes ianthinogenes</name>
    <dbReference type="NCBI Taxonomy" id="122358"/>
    <lineage>
        <taxon>Bacteria</taxon>
        <taxon>Bacillati</taxon>
        <taxon>Actinomycetota</taxon>
        <taxon>Actinomycetes</taxon>
        <taxon>Micromonosporales</taxon>
        <taxon>Micromonosporaceae</taxon>
        <taxon>Actinoplanes</taxon>
    </lineage>
</organism>
<feature type="transmembrane region" description="Helical" evidence="7">
    <location>
        <begin position="182"/>
        <end position="200"/>
    </location>
</feature>
<evidence type="ECO:0000256" key="6">
    <source>
        <dbReference type="ARBA" id="ARBA00023136"/>
    </source>
</evidence>
<dbReference type="Gene3D" id="1.20.1250.20">
    <property type="entry name" value="MFS general substrate transporter like domains"/>
    <property type="match status" value="1"/>
</dbReference>
<keyword evidence="6 7" id="KW-0472">Membrane</keyword>
<evidence type="ECO:0000256" key="2">
    <source>
        <dbReference type="ARBA" id="ARBA00007520"/>
    </source>
</evidence>
<dbReference type="Proteomes" id="UP000676967">
    <property type="component" value="Chromosome"/>
</dbReference>
<comment type="subcellular location">
    <subcellularLocation>
        <location evidence="1">Cell membrane</location>
        <topology evidence="1">Multi-pass membrane protein</topology>
    </subcellularLocation>
</comment>